<dbReference type="GO" id="GO:0003796">
    <property type="term" value="F:lysozyme activity"/>
    <property type="evidence" value="ECO:0007669"/>
    <property type="project" value="UniProtKB-EC"/>
</dbReference>
<dbReference type="GO" id="GO:0005576">
    <property type="term" value="C:extracellular region"/>
    <property type="evidence" value="ECO:0007669"/>
    <property type="project" value="UniProtKB-SubCell"/>
</dbReference>
<accession>A0A093JHL2</accession>
<name>A0A093JHL2_FULGA</name>
<dbReference type="SMART" id="SM00263">
    <property type="entry name" value="LYZ1"/>
    <property type="match status" value="1"/>
</dbReference>
<evidence type="ECO:0000256" key="8">
    <source>
        <dbReference type="ARBA" id="ARBA00022801"/>
    </source>
</evidence>
<dbReference type="Proteomes" id="UP000053806">
    <property type="component" value="Unassembled WGS sequence"/>
</dbReference>
<dbReference type="GO" id="GO:0042742">
    <property type="term" value="P:defense response to bacterium"/>
    <property type="evidence" value="ECO:0007669"/>
    <property type="project" value="UniProtKB-KW"/>
</dbReference>
<evidence type="ECO:0000256" key="1">
    <source>
        <dbReference type="ARBA" id="ARBA00000632"/>
    </source>
</evidence>
<dbReference type="PANTHER" id="PTHR11407">
    <property type="entry name" value="LYSOZYME C"/>
    <property type="match status" value="1"/>
</dbReference>
<dbReference type="GO" id="GO:0031640">
    <property type="term" value="P:killing of cells of another organism"/>
    <property type="evidence" value="ECO:0007669"/>
    <property type="project" value="UniProtKB-KW"/>
</dbReference>
<keyword evidence="6" id="KW-0929">Antimicrobial</keyword>
<dbReference type="PROSITE" id="PS51348">
    <property type="entry name" value="GLYCOSYL_HYDROL_F22_2"/>
    <property type="match status" value="1"/>
</dbReference>
<feature type="chain" id="PRO_5012565363" description="lysozyme" evidence="12">
    <location>
        <begin position="16"/>
        <end position="142"/>
    </location>
</feature>
<keyword evidence="12" id="KW-0732">Signal</keyword>
<dbReference type="Gene3D" id="1.10.530.10">
    <property type="match status" value="1"/>
</dbReference>
<keyword evidence="14" id="KW-1185">Reference proteome</keyword>
<dbReference type="EC" id="3.2.1.17" evidence="4"/>
<dbReference type="PRINTS" id="PR00135">
    <property type="entry name" value="LYZLACT"/>
</dbReference>
<comment type="catalytic activity">
    <reaction evidence="1">
        <text>Hydrolysis of (1-&gt;4)-beta-linkages between N-acetylmuramic acid and N-acetyl-D-glucosamine residues in a peptidoglycan and between N-acetyl-D-glucosamine residues in chitodextrins.</text>
        <dbReference type="EC" id="3.2.1.17"/>
    </reaction>
</comment>
<dbReference type="InterPro" id="IPR023346">
    <property type="entry name" value="Lysozyme-like_dom_sf"/>
</dbReference>
<gene>
    <name evidence="13" type="ORF">N327_12226</name>
</gene>
<dbReference type="FunFam" id="1.10.530.10:FF:000001">
    <property type="entry name" value="Lysozyme C"/>
    <property type="match status" value="1"/>
</dbReference>
<proteinExistence type="inferred from homology"/>
<evidence type="ECO:0000256" key="11">
    <source>
        <dbReference type="RuleBase" id="RU004440"/>
    </source>
</evidence>
<evidence type="ECO:0000256" key="10">
    <source>
        <dbReference type="ARBA" id="ARBA00023295"/>
    </source>
</evidence>
<dbReference type="SUPFAM" id="SSF53955">
    <property type="entry name" value="Lysozyme-like"/>
    <property type="match status" value="1"/>
</dbReference>
<dbReference type="GO" id="GO:0016998">
    <property type="term" value="P:cell wall macromolecule catabolic process"/>
    <property type="evidence" value="ECO:0007669"/>
    <property type="project" value="UniProtKB-ARBA"/>
</dbReference>
<evidence type="ECO:0000313" key="13">
    <source>
        <dbReference type="EMBL" id="KFW11357.1"/>
    </source>
</evidence>
<dbReference type="InterPro" id="IPR001916">
    <property type="entry name" value="Glyco_hydro_22"/>
</dbReference>
<dbReference type="EMBL" id="KK609738">
    <property type="protein sequence ID" value="KFW11357.1"/>
    <property type="molecule type" value="Genomic_DNA"/>
</dbReference>
<keyword evidence="9" id="KW-1015">Disulfide bond</keyword>
<feature type="non-terminal residue" evidence="13">
    <location>
        <position position="1"/>
    </location>
</feature>
<keyword evidence="7" id="KW-0081">Bacteriolytic enzyme</keyword>
<evidence type="ECO:0000256" key="2">
    <source>
        <dbReference type="ARBA" id="ARBA00004613"/>
    </source>
</evidence>
<dbReference type="PANTHER" id="PTHR11407:SF63">
    <property type="entry name" value="LYSOZYME C"/>
    <property type="match status" value="1"/>
</dbReference>
<sequence length="142" mass="15927">LLLLLLALLTAVTKAKVFSQCELAYLLQEEGEEGLDGYEGYSLASWLCMAFYESTFNTAAQSIKADGSTNYSIFQISSQQWCTSDNRCRMACRVLLLLSNITDDIICAKRIARNPQGMYAWKGWAMHCKGQDLSEWVEGCDL</sequence>
<dbReference type="InterPro" id="IPR000974">
    <property type="entry name" value="Glyco_hydro_22_lys"/>
</dbReference>
<evidence type="ECO:0000256" key="9">
    <source>
        <dbReference type="ARBA" id="ARBA00023157"/>
    </source>
</evidence>
<evidence type="ECO:0000256" key="5">
    <source>
        <dbReference type="ARBA" id="ARBA00022525"/>
    </source>
</evidence>
<keyword evidence="8" id="KW-0378">Hydrolase</keyword>
<evidence type="ECO:0000256" key="7">
    <source>
        <dbReference type="ARBA" id="ARBA00022638"/>
    </source>
</evidence>
<reference evidence="13 14" key="1">
    <citation type="submission" date="2014-04" db="EMBL/GenBank/DDBJ databases">
        <title>Genome evolution of avian class.</title>
        <authorList>
            <person name="Zhang G."/>
            <person name="Li C."/>
        </authorList>
    </citation>
    <scope>NUCLEOTIDE SEQUENCE [LARGE SCALE GENOMIC DNA]</scope>
    <source>
        <strain evidence="13">BGI_N327</strain>
    </source>
</reference>
<feature type="signal peptide" evidence="12">
    <location>
        <begin position="1"/>
        <end position="15"/>
    </location>
</feature>
<evidence type="ECO:0000256" key="6">
    <source>
        <dbReference type="ARBA" id="ARBA00022529"/>
    </source>
</evidence>
<feature type="non-terminal residue" evidence="13">
    <location>
        <position position="142"/>
    </location>
</feature>
<protein>
    <recommendedName>
        <fullName evidence="4">lysozyme</fullName>
        <ecNumber evidence="4">3.2.1.17</ecNumber>
    </recommendedName>
</protein>
<comment type="similarity">
    <text evidence="3 11">Belongs to the glycosyl hydrolase 22 family.</text>
</comment>
<dbReference type="CDD" id="cd16897">
    <property type="entry name" value="LYZ_C"/>
    <property type="match status" value="1"/>
</dbReference>
<keyword evidence="5" id="KW-0964">Secreted</keyword>
<dbReference type="PRINTS" id="PR00137">
    <property type="entry name" value="LYSOZYME"/>
</dbReference>
<evidence type="ECO:0000256" key="12">
    <source>
        <dbReference type="SAM" id="SignalP"/>
    </source>
</evidence>
<evidence type="ECO:0000256" key="3">
    <source>
        <dbReference type="ARBA" id="ARBA00010859"/>
    </source>
</evidence>
<evidence type="ECO:0000256" key="4">
    <source>
        <dbReference type="ARBA" id="ARBA00012732"/>
    </source>
</evidence>
<dbReference type="Pfam" id="PF00062">
    <property type="entry name" value="Lys"/>
    <property type="match status" value="1"/>
</dbReference>
<dbReference type="AlphaFoldDB" id="A0A093JHL2"/>
<organism evidence="13 14">
    <name type="scientific">Fulmarus glacialis</name>
    <name type="common">Northern fulmar</name>
    <dbReference type="NCBI Taxonomy" id="30455"/>
    <lineage>
        <taxon>Eukaryota</taxon>
        <taxon>Metazoa</taxon>
        <taxon>Chordata</taxon>
        <taxon>Craniata</taxon>
        <taxon>Vertebrata</taxon>
        <taxon>Euteleostomi</taxon>
        <taxon>Archelosauria</taxon>
        <taxon>Archosauria</taxon>
        <taxon>Dinosauria</taxon>
        <taxon>Saurischia</taxon>
        <taxon>Theropoda</taxon>
        <taxon>Coelurosauria</taxon>
        <taxon>Aves</taxon>
        <taxon>Neognathae</taxon>
        <taxon>Neoaves</taxon>
        <taxon>Aequornithes</taxon>
        <taxon>Procellariiformes</taxon>
        <taxon>Procellariidae</taxon>
        <taxon>Fulmarus</taxon>
    </lineage>
</organism>
<evidence type="ECO:0000313" key="14">
    <source>
        <dbReference type="Proteomes" id="UP000053806"/>
    </source>
</evidence>
<keyword evidence="10" id="KW-0326">Glycosidase</keyword>
<comment type="subcellular location">
    <subcellularLocation>
        <location evidence="2">Secreted</location>
    </subcellularLocation>
</comment>